<protein>
    <submittedName>
        <fullName evidence="2">Uncharacterized protein</fullName>
    </submittedName>
</protein>
<evidence type="ECO:0000256" key="1">
    <source>
        <dbReference type="SAM" id="MobiDB-lite"/>
    </source>
</evidence>
<sequence>MIVSSRMDRGIWSAVIPGLGSGFHAFHRAAEVVDGRNRSGHDVVRAGRRLARAYSCPEPTRKAANAKSPNACARGSSHFGPGMREEIRRPAFPARPWPARPAP</sequence>
<feature type="region of interest" description="Disordered" evidence="1">
    <location>
        <begin position="60"/>
        <end position="103"/>
    </location>
</feature>
<dbReference type="Proteomes" id="UP000315321">
    <property type="component" value="Unassembled WGS sequence"/>
</dbReference>
<name>A0ABY3DNA8_9HYPH</name>
<evidence type="ECO:0000313" key="2">
    <source>
        <dbReference type="EMBL" id="TSJ60921.1"/>
    </source>
</evidence>
<proteinExistence type="predicted"/>
<keyword evidence="3" id="KW-1185">Reference proteome</keyword>
<comment type="caution">
    <text evidence="2">The sequence shown here is derived from an EMBL/GenBank/DDBJ whole genome shotgun (WGS) entry which is preliminary data.</text>
</comment>
<gene>
    <name evidence="2" type="ORF">FO470_15295</name>
</gene>
<reference evidence="2 3" key="1">
    <citation type="submission" date="2019-07" db="EMBL/GenBank/DDBJ databases">
        <authorList>
            <person name="Grouzdev D.S."/>
        </authorList>
    </citation>
    <scope>NUCLEOTIDE SEQUENCE [LARGE SCALE GENOMIC DNA]</scope>
    <source>
        <strain evidence="2 3">3C</strain>
    </source>
</reference>
<evidence type="ECO:0000313" key="3">
    <source>
        <dbReference type="Proteomes" id="UP000315321"/>
    </source>
</evidence>
<organism evidence="2 3">
    <name type="scientific">Ancylobacter moscoviensis</name>
    <dbReference type="NCBI Taxonomy" id="2597768"/>
    <lineage>
        <taxon>Bacteria</taxon>
        <taxon>Pseudomonadati</taxon>
        <taxon>Pseudomonadota</taxon>
        <taxon>Alphaproteobacteria</taxon>
        <taxon>Hyphomicrobiales</taxon>
        <taxon>Xanthobacteraceae</taxon>
        <taxon>Ancylobacter</taxon>
    </lineage>
</organism>
<accession>A0ABY3DNA8</accession>
<dbReference type="EMBL" id="VMBP01000005">
    <property type="protein sequence ID" value="TSJ60921.1"/>
    <property type="molecule type" value="Genomic_DNA"/>
</dbReference>
<feature type="compositionally biased region" description="Pro residues" evidence="1">
    <location>
        <begin position="93"/>
        <end position="103"/>
    </location>
</feature>